<dbReference type="GO" id="GO:0016491">
    <property type="term" value="F:oxidoreductase activity"/>
    <property type="evidence" value="ECO:0007669"/>
    <property type="project" value="InterPro"/>
</dbReference>
<dbReference type="PANTHER" id="PTHR13887:SF41">
    <property type="entry name" value="THIOREDOXIN SUPERFAMILY PROTEIN"/>
    <property type="match status" value="1"/>
</dbReference>
<gene>
    <name evidence="2" type="ORF">DSCA_46690</name>
</gene>
<protein>
    <recommendedName>
        <fullName evidence="1">DSBA-like thioredoxin domain-containing protein</fullName>
    </recommendedName>
</protein>
<keyword evidence="3" id="KW-1185">Reference proteome</keyword>
<sequence length="174" mass="19236">MKWTSFPLHPETPEGGQTLEELFAGQPVDIAGMLARLRGVARELDLPFGDRKMTFNSRLAQELGKWAEDQGCGDAFHRAAFLAYFQRGENIARKPVLLQICAAVGLDPAAAEAVIDQRSCREAVDEDWRRSRRMGITAVPTFVLDDHRLVGAQSYAALETMVLSAGINRQHAGR</sequence>
<dbReference type="Proteomes" id="UP000427906">
    <property type="component" value="Chromosome"/>
</dbReference>
<dbReference type="Gene3D" id="3.40.30.10">
    <property type="entry name" value="Glutaredoxin"/>
    <property type="match status" value="1"/>
</dbReference>
<accession>A0A5K7YS25</accession>
<dbReference type="Pfam" id="PF01323">
    <property type="entry name" value="DSBA"/>
    <property type="match status" value="1"/>
</dbReference>
<dbReference type="InterPro" id="IPR036249">
    <property type="entry name" value="Thioredoxin-like_sf"/>
</dbReference>
<reference evidence="2 3" key="1">
    <citation type="submission" date="2019-11" db="EMBL/GenBank/DDBJ databases">
        <title>Comparative genomics of hydrocarbon-degrading Desulfosarcina strains.</title>
        <authorList>
            <person name="Watanabe M."/>
            <person name="Kojima H."/>
            <person name="Fukui M."/>
        </authorList>
    </citation>
    <scope>NUCLEOTIDE SEQUENCE [LARGE SCALE GENOMIC DNA]</scope>
    <source>
        <strain evidence="2 3">PL12</strain>
    </source>
</reference>
<name>A0A5K7YS25_9BACT</name>
<dbReference type="AlphaFoldDB" id="A0A5K7YS25"/>
<dbReference type="KEGG" id="dalk:DSCA_46690"/>
<evidence type="ECO:0000259" key="1">
    <source>
        <dbReference type="Pfam" id="PF01323"/>
    </source>
</evidence>
<dbReference type="InterPro" id="IPR001853">
    <property type="entry name" value="DSBA-like_thioredoxin_dom"/>
</dbReference>
<organism evidence="2 3">
    <name type="scientific">Desulfosarcina alkanivorans</name>
    <dbReference type="NCBI Taxonomy" id="571177"/>
    <lineage>
        <taxon>Bacteria</taxon>
        <taxon>Pseudomonadati</taxon>
        <taxon>Thermodesulfobacteriota</taxon>
        <taxon>Desulfobacteria</taxon>
        <taxon>Desulfobacterales</taxon>
        <taxon>Desulfosarcinaceae</taxon>
        <taxon>Desulfosarcina</taxon>
    </lineage>
</organism>
<evidence type="ECO:0000313" key="3">
    <source>
        <dbReference type="Proteomes" id="UP000427906"/>
    </source>
</evidence>
<dbReference type="SUPFAM" id="SSF52833">
    <property type="entry name" value="Thioredoxin-like"/>
    <property type="match status" value="1"/>
</dbReference>
<dbReference type="EMBL" id="AP021874">
    <property type="protein sequence ID" value="BBO70739.1"/>
    <property type="molecule type" value="Genomic_DNA"/>
</dbReference>
<feature type="domain" description="DSBA-like thioredoxin" evidence="1">
    <location>
        <begin position="1"/>
        <end position="160"/>
    </location>
</feature>
<dbReference type="PANTHER" id="PTHR13887">
    <property type="entry name" value="GLUTATHIONE S-TRANSFERASE KAPPA"/>
    <property type="match status" value="1"/>
</dbReference>
<proteinExistence type="predicted"/>
<evidence type="ECO:0000313" key="2">
    <source>
        <dbReference type="EMBL" id="BBO70739.1"/>
    </source>
</evidence>